<evidence type="ECO:0000313" key="3">
    <source>
        <dbReference type="Proteomes" id="UP001596157"/>
    </source>
</evidence>
<dbReference type="Gene3D" id="1.10.10.2840">
    <property type="entry name" value="PucR C-terminal helix-turn-helix domain"/>
    <property type="match status" value="1"/>
</dbReference>
<dbReference type="InterPro" id="IPR042070">
    <property type="entry name" value="PucR_C-HTH_sf"/>
</dbReference>
<feature type="domain" description="PucR C-terminal helix-turn-helix" evidence="1">
    <location>
        <begin position="306"/>
        <end position="350"/>
    </location>
</feature>
<dbReference type="EMBL" id="JBHSKF010000014">
    <property type="protein sequence ID" value="MFC5290078.1"/>
    <property type="molecule type" value="Genomic_DNA"/>
</dbReference>
<dbReference type="InterPro" id="IPR051448">
    <property type="entry name" value="CdaR-like_regulators"/>
</dbReference>
<keyword evidence="3" id="KW-1185">Reference proteome</keyword>
<reference evidence="3" key="1">
    <citation type="journal article" date="2019" name="Int. J. Syst. Evol. Microbiol.">
        <title>The Global Catalogue of Microorganisms (GCM) 10K type strain sequencing project: providing services to taxonomists for standard genome sequencing and annotation.</title>
        <authorList>
            <consortium name="The Broad Institute Genomics Platform"/>
            <consortium name="The Broad Institute Genome Sequencing Center for Infectious Disease"/>
            <person name="Wu L."/>
            <person name="Ma J."/>
        </authorList>
    </citation>
    <scope>NUCLEOTIDE SEQUENCE [LARGE SCALE GENOMIC DNA]</scope>
    <source>
        <strain evidence="3">CCUG 59778</strain>
    </source>
</reference>
<evidence type="ECO:0000259" key="1">
    <source>
        <dbReference type="Pfam" id="PF13556"/>
    </source>
</evidence>
<protein>
    <submittedName>
        <fullName evidence="2">Helix-turn-helix domain-containing protein</fullName>
    </submittedName>
</protein>
<dbReference type="PANTHER" id="PTHR33744:SF1">
    <property type="entry name" value="DNA-BINDING TRANSCRIPTIONAL ACTIVATOR ADER"/>
    <property type="match status" value="1"/>
</dbReference>
<proteinExistence type="predicted"/>
<gene>
    <name evidence="2" type="ORF">ACFPM7_23740</name>
</gene>
<sequence>MAGLVSDRDLITERVLDRAAPDTGHSTAWARLRAPAAEILAAALRAESGSIEPMVRSASARIARSSVRSGLPADVVVAASRRAATVLMTEIWGRAAGAGWTQARRLAARVAADADVVAELLADDHASEIWTRAVNASRRQAAVRALLAGELPEGVADAPCGYLLAYLRAIEPGLGPRATARLDQRARGLDTILRVHDDGALVLLYPMRRRGPVERATAERALMELVDFASRQGLCEPVAGCAHAVSAARIPEALSVAATRARVRLGLTPPLIGASDSLVDEALRGSPGTVARLRDHVAPVLADESLVATLRVFYGCDLDRTRTAARLHVHRATLATRLRKVRDLTGVAPTSVLGIKLFSAVLMVEGW</sequence>
<evidence type="ECO:0000313" key="2">
    <source>
        <dbReference type="EMBL" id="MFC5290078.1"/>
    </source>
</evidence>
<dbReference type="PANTHER" id="PTHR33744">
    <property type="entry name" value="CARBOHYDRATE DIACID REGULATOR"/>
    <property type="match status" value="1"/>
</dbReference>
<comment type="caution">
    <text evidence="2">The sequence shown here is derived from an EMBL/GenBank/DDBJ whole genome shotgun (WGS) entry which is preliminary data.</text>
</comment>
<accession>A0ABW0ERN7</accession>
<dbReference type="InterPro" id="IPR025736">
    <property type="entry name" value="PucR_C-HTH_dom"/>
</dbReference>
<dbReference type="Proteomes" id="UP001596157">
    <property type="component" value="Unassembled WGS sequence"/>
</dbReference>
<dbReference type="Pfam" id="PF13556">
    <property type="entry name" value="HTH_30"/>
    <property type="match status" value="1"/>
</dbReference>
<organism evidence="2 3">
    <name type="scientific">Actinokineospora guangxiensis</name>
    <dbReference type="NCBI Taxonomy" id="1490288"/>
    <lineage>
        <taxon>Bacteria</taxon>
        <taxon>Bacillati</taxon>
        <taxon>Actinomycetota</taxon>
        <taxon>Actinomycetes</taxon>
        <taxon>Pseudonocardiales</taxon>
        <taxon>Pseudonocardiaceae</taxon>
        <taxon>Actinokineospora</taxon>
    </lineage>
</organism>
<name>A0ABW0ERN7_9PSEU</name>